<evidence type="ECO:0000313" key="1">
    <source>
        <dbReference type="EMBL" id="KAJ4835342.1"/>
    </source>
</evidence>
<reference evidence="1" key="1">
    <citation type="submission" date="2022-02" db="EMBL/GenBank/DDBJ databases">
        <authorList>
            <person name="Henning P.M."/>
            <person name="McCubbin A.G."/>
            <person name="Shore J.S."/>
        </authorList>
    </citation>
    <scope>NUCLEOTIDE SEQUENCE</scope>
    <source>
        <strain evidence="1">F60SS</strain>
        <tissue evidence="1">Leaves</tissue>
    </source>
</reference>
<gene>
    <name evidence="1" type="ORF">Tsubulata_008617</name>
</gene>
<accession>A0A9Q0FRP2</accession>
<dbReference type="PANTHER" id="PTHR33710">
    <property type="entry name" value="BNAC02G09200D PROTEIN"/>
    <property type="match status" value="1"/>
</dbReference>
<reference evidence="1" key="2">
    <citation type="journal article" date="2023" name="Plants (Basel)">
        <title>Annotation of the Turnera subulata (Passifloraceae) Draft Genome Reveals the S-Locus Evolved after the Divergence of Turneroideae from Passifloroideae in a Stepwise Manner.</title>
        <authorList>
            <person name="Henning P.M."/>
            <person name="Roalson E.H."/>
            <person name="Mir W."/>
            <person name="McCubbin A.G."/>
            <person name="Shore J.S."/>
        </authorList>
    </citation>
    <scope>NUCLEOTIDE SEQUENCE</scope>
    <source>
        <strain evidence="1">F60SS</strain>
    </source>
</reference>
<name>A0A9Q0FRP2_9ROSI</name>
<organism evidence="1 2">
    <name type="scientific">Turnera subulata</name>
    <dbReference type="NCBI Taxonomy" id="218843"/>
    <lineage>
        <taxon>Eukaryota</taxon>
        <taxon>Viridiplantae</taxon>
        <taxon>Streptophyta</taxon>
        <taxon>Embryophyta</taxon>
        <taxon>Tracheophyta</taxon>
        <taxon>Spermatophyta</taxon>
        <taxon>Magnoliopsida</taxon>
        <taxon>eudicotyledons</taxon>
        <taxon>Gunneridae</taxon>
        <taxon>Pentapetalae</taxon>
        <taxon>rosids</taxon>
        <taxon>fabids</taxon>
        <taxon>Malpighiales</taxon>
        <taxon>Passifloraceae</taxon>
        <taxon>Turnera</taxon>
    </lineage>
</organism>
<keyword evidence="2" id="KW-1185">Reference proteome</keyword>
<dbReference type="Proteomes" id="UP001141552">
    <property type="component" value="Unassembled WGS sequence"/>
</dbReference>
<protein>
    <recommendedName>
        <fullName evidence="3">Reverse transcriptase zinc-binding domain-containing protein</fullName>
    </recommendedName>
</protein>
<evidence type="ECO:0000313" key="2">
    <source>
        <dbReference type="Proteomes" id="UP001141552"/>
    </source>
</evidence>
<comment type="caution">
    <text evidence="1">The sequence shown here is derived from an EMBL/GenBank/DDBJ whole genome shotgun (WGS) entry which is preliminary data.</text>
</comment>
<dbReference type="EMBL" id="JAKUCV010004446">
    <property type="protein sequence ID" value="KAJ4835342.1"/>
    <property type="molecule type" value="Genomic_DNA"/>
</dbReference>
<sequence>MSRLHLHLGARGARKRLDQALSNAAWRTQFPDATVLHVPRTKLDHSPLVIKFANPPHQSNARPFRYQAAWTTHKDFWELVAVNWHSDQPITTATNNVKKTLHLWNCKSFGNIFQKKAKLLRRLVGI</sequence>
<dbReference type="PANTHER" id="PTHR33710:SF77">
    <property type="entry name" value="DNASE I-LIKE SUPERFAMILY PROTEIN"/>
    <property type="match status" value="1"/>
</dbReference>
<dbReference type="OrthoDB" id="1750980at2759"/>
<evidence type="ECO:0008006" key="3">
    <source>
        <dbReference type="Google" id="ProtNLM"/>
    </source>
</evidence>
<dbReference type="AlphaFoldDB" id="A0A9Q0FRP2"/>
<proteinExistence type="predicted"/>